<evidence type="ECO:0000313" key="10">
    <source>
        <dbReference type="EMBL" id="MBL0422928.1"/>
    </source>
</evidence>
<dbReference type="InterPro" id="IPR004617">
    <property type="entry name" value="ApaH"/>
</dbReference>
<evidence type="ECO:0000313" key="11">
    <source>
        <dbReference type="Proteomes" id="UP000613011"/>
    </source>
</evidence>
<dbReference type="SUPFAM" id="SSF56300">
    <property type="entry name" value="Metallo-dependent phosphatases"/>
    <property type="match status" value="1"/>
</dbReference>
<name>A0A936ZT06_9BURK</name>
<evidence type="ECO:0000256" key="7">
    <source>
        <dbReference type="ARBA" id="ARBA00033210"/>
    </source>
</evidence>
<comment type="caution">
    <text evidence="10">The sequence shown here is derived from an EMBL/GenBank/DDBJ whole genome shotgun (WGS) entry which is preliminary data.</text>
</comment>
<organism evidence="10 11">
    <name type="scientific">Ramlibacter aurantiacus</name>
    <dbReference type="NCBI Taxonomy" id="2801330"/>
    <lineage>
        <taxon>Bacteria</taxon>
        <taxon>Pseudomonadati</taxon>
        <taxon>Pseudomonadota</taxon>
        <taxon>Betaproteobacteria</taxon>
        <taxon>Burkholderiales</taxon>
        <taxon>Comamonadaceae</taxon>
        <taxon>Ramlibacter</taxon>
    </lineage>
</organism>
<feature type="domain" description="Calcineurin-like phosphoesterase" evidence="9">
    <location>
        <begin position="3"/>
        <end position="130"/>
    </location>
</feature>
<comment type="catalytic activity">
    <reaction evidence="8">
        <text>P(1),P(4)-bis(5'-adenosyl) tetraphosphate + H2O = 2 ADP + 2 H(+)</text>
        <dbReference type="Rhea" id="RHEA:24252"/>
        <dbReference type="ChEBI" id="CHEBI:15377"/>
        <dbReference type="ChEBI" id="CHEBI:15378"/>
        <dbReference type="ChEBI" id="CHEBI:58141"/>
        <dbReference type="ChEBI" id="CHEBI:456216"/>
        <dbReference type="EC" id="3.6.1.41"/>
    </reaction>
</comment>
<evidence type="ECO:0000256" key="1">
    <source>
        <dbReference type="ARBA" id="ARBA00003413"/>
    </source>
</evidence>
<evidence type="ECO:0000256" key="3">
    <source>
        <dbReference type="ARBA" id="ARBA00012506"/>
    </source>
</evidence>
<dbReference type="CDD" id="cd07422">
    <property type="entry name" value="MPP_ApaH"/>
    <property type="match status" value="1"/>
</dbReference>
<dbReference type="PANTHER" id="PTHR40942">
    <property type="match status" value="1"/>
</dbReference>
<evidence type="ECO:0000256" key="6">
    <source>
        <dbReference type="ARBA" id="ARBA00032248"/>
    </source>
</evidence>
<evidence type="ECO:0000256" key="5">
    <source>
        <dbReference type="ARBA" id="ARBA00031248"/>
    </source>
</evidence>
<evidence type="ECO:0000256" key="2">
    <source>
        <dbReference type="ARBA" id="ARBA00005419"/>
    </source>
</evidence>
<proteinExistence type="inferred from homology"/>
<comment type="function">
    <text evidence="1">Hydrolyzes diadenosine 5',5'''-P1,P4-tetraphosphate to yield ADP.</text>
</comment>
<dbReference type="InterPro" id="IPR004843">
    <property type="entry name" value="Calcineurin-like_PHP"/>
</dbReference>
<reference evidence="10" key="1">
    <citation type="submission" date="2021-01" db="EMBL/GenBank/DDBJ databases">
        <title>Ramlibacter sp. strain AW1 16S ribosomal RNA gene Genome sequencing and assembly.</title>
        <authorList>
            <person name="Kang M."/>
        </authorList>
    </citation>
    <scope>NUCLEOTIDE SEQUENCE</scope>
    <source>
        <strain evidence="10">AW1</strain>
    </source>
</reference>
<dbReference type="NCBIfam" id="NF001204">
    <property type="entry name" value="PRK00166.1"/>
    <property type="match status" value="1"/>
</dbReference>
<gene>
    <name evidence="10" type="ORF">JI739_21510</name>
</gene>
<dbReference type="PIRSF" id="PIRSF000903">
    <property type="entry name" value="B5n-ttraPtase_sm"/>
    <property type="match status" value="1"/>
</dbReference>
<accession>A0A936ZT06</accession>
<dbReference type="Gene3D" id="3.60.21.10">
    <property type="match status" value="1"/>
</dbReference>
<dbReference type="RefSeq" id="WP_201686061.1">
    <property type="nucleotide sequence ID" value="NZ_JAEQNA010000010.1"/>
</dbReference>
<dbReference type="AlphaFoldDB" id="A0A936ZT06"/>
<dbReference type="InterPro" id="IPR029052">
    <property type="entry name" value="Metallo-depent_PP-like"/>
</dbReference>
<keyword evidence="4 10" id="KW-0378">Hydrolase</keyword>
<dbReference type="NCBIfam" id="TIGR00668">
    <property type="entry name" value="apaH"/>
    <property type="match status" value="1"/>
</dbReference>
<dbReference type="EMBL" id="JAEQNA010000010">
    <property type="protein sequence ID" value="MBL0422928.1"/>
    <property type="molecule type" value="Genomic_DNA"/>
</dbReference>
<protein>
    <recommendedName>
        <fullName evidence="3">bis(5'-nucleosyl)-tetraphosphatase (symmetrical)</fullName>
        <ecNumber evidence="3">3.6.1.41</ecNumber>
    </recommendedName>
    <alternativeName>
        <fullName evidence="6">Ap4A hydrolase</fullName>
    </alternativeName>
    <alternativeName>
        <fullName evidence="5">Diadenosine 5',5'''-P1,P4-tetraphosphate pyrophosphohydrolase</fullName>
    </alternativeName>
    <alternativeName>
        <fullName evidence="7">Diadenosine tetraphosphatase</fullName>
    </alternativeName>
</protein>
<dbReference type="EC" id="3.6.1.41" evidence="3"/>
<keyword evidence="11" id="KW-1185">Reference proteome</keyword>
<comment type="similarity">
    <text evidence="2">Belongs to the Ap4A hydrolase family.</text>
</comment>
<sequence>MALYLIGDVQGCDEPLGRLLDTIGFSPSRDTLFVLGDLVNRGPQSAAVMRRLMDHGDAARCLLGNHDLSLLAVAHGHRTPHPLDTLDPVLRAPDREALLDWLRHRPLALRAHGLLMVHAGVLPSWDADQVMRLAGEVESALRASDADAFLSQMFGNEPARWSDTLTGTARLRVVVNALTRLRFCTADGTMLLKASGAPDQAPEGGMPWFTVPGRRTADICMAVGHWSTLGVVLRPDLLALDSGCVWGGCLSALRLHETDPLRHELIQVPCEQAQVPGPMA</sequence>
<dbReference type="Pfam" id="PF00149">
    <property type="entry name" value="Metallophos"/>
    <property type="match status" value="1"/>
</dbReference>
<evidence type="ECO:0000256" key="8">
    <source>
        <dbReference type="ARBA" id="ARBA00049417"/>
    </source>
</evidence>
<dbReference type="GO" id="GO:0008803">
    <property type="term" value="F:bis(5'-nucleosyl)-tetraphosphatase (symmetrical) activity"/>
    <property type="evidence" value="ECO:0007669"/>
    <property type="project" value="UniProtKB-EC"/>
</dbReference>
<dbReference type="PANTHER" id="PTHR40942:SF4">
    <property type="entry name" value="CYTOCHROME C5"/>
    <property type="match status" value="1"/>
</dbReference>
<evidence type="ECO:0000256" key="4">
    <source>
        <dbReference type="ARBA" id="ARBA00022801"/>
    </source>
</evidence>
<dbReference type="Proteomes" id="UP000613011">
    <property type="component" value="Unassembled WGS sequence"/>
</dbReference>
<evidence type="ECO:0000259" key="9">
    <source>
        <dbReference type="Pfam" id="PF00149"/>
    </source>
</evidence>